<feature type="non-terminal residue" evidence="14">
    <location>
        <position position="356"/>
    </location>
</feature>
<keyword evidence="7" id="KW-0479">Metal-binding</keyword>
<comment type="cofactor">
    <cofactor evidence="1">
        <name>Zn(2+)</name>
        <dbReference type="ChEBI" id="CHEBI:29105"/>
    </cofactor>
</comment>
<dbReference type="AlphaFoldDB" id="A0A0F9DNA5"/>
<dbReference type="SUPFAM" id="SSF56731">
    <property type="entry name" value="DNA primase core"/>
    <property type="match status" value="1"/>
</dbReference>
<keyword evidence="10" id="KW-0460">Magnesium</keyword>
<dbReference type="GO" id="GO:0006269">
    <property type="term" value="P:DNA replication, synthesis of primer"/>
    <property type="evidence" value="ECO:0007669"/>
    <property type="project" value="UniProtKB-KW"/>
</dbReference>
<dbReference type="EMBL" id="LAZR01040862">
    <property type="protein sequence ID" value="KKL13418.1"/>
    <property type="molecule type" value="Genomic_DNA"/>
</dbReference>
<dbReference type="InterPro" id="IPR050219">
    <property type="entry name" value="DnaG_primase"/>
</dbReference>
<dbReference type="PANTHER" id="PTHR30313">
    <property type="entry name" value="DNA PRIMASE"/>
    <property type="match status" value="1"/>
</dbReference>
<dbReference type="Gene3D" id="3.90.980.10">
    <property type="entry name" value="DNA primase, catalytic core, N-terminal domain"/>
    <property type="match status" value="1"/>
</dbReference>
<dbReference type="Gene3D" id="3.90.580.10">
    <property type="entry name" value="Zinc finger, CHC2-type domain"/>
    <property type="match status" value="1"/>
</dbReference>
<dbReference type="InterPro" id="IPR002694">
    <property type="entry name" value="Znf_CHC2"/>
</dbReference>
<dbReference type="NCBIfam" id="TIGR01391">
    <property type="entry name" value="dnaG"/>
    <property type="match status" value="1"/>
</dbReference>
<keyword evidence="3" id="KW-0639">Primosome</keyword>
<evidence type="ECO:0000256" key="4">
    <source>
        <dbReference type="ARBA" id="ARBA00022679"/>
    </source>
</evidence>
<dbReference type="Pfam" id="PF08275">
    <property type="entry name" value="DNAG_N"/>
    <property type="match status" value="1"/>
</dbReference>
<dbReference type="SMART" id="SM00400">
    <property type="entry name" value="ZnF_CHCC"/>
    <property type="match status" value="1"/>
</dbReference>
<evidence type="ECO:0000256" key="5">
    <source>
        <dbReference type="ARBA" id="ARBA00022695"/>
    </source>
</evidence>
<keyword evidence="8" id="KW-0863">Zinc-finger</keyword>
<evidence type="ECO:0000259" key="13">
    <source>
        <dbReference type="PROSITE" id="PS50880"/>
    </source>
</evidence>
<evidence type="ECO:0000256" key="8">
    <source>
        <dbReference type="ARBA" id="ARBA00022771"/>
    </source>
</evidence>
<dbReference type="InterPro" id="IPR006295">
    <property type="entry name" value="DNA_primase_DnaG"/>
</dbReference>
<dbReference type="InterPro" id="IPR013264">
    <property type="entry name" value="DNAG_N"/>
</dbReference>
<dbReference type="Pfam" id="PF01807">
    <property type="entry name" value="Zn_ribbon_DnaG"/>
    <property type="match status" value="1"/>
</dbReference>
<evidence type="ECO:0000256" key="3">
    <source>
        <dbReference type="ARBA" id="ARBA00022515"/>
    </source>
</evidence>
<dbReference type="CDD" id="cd03364">
    <property type="entry name" value="TOPRIM_DnaG_primases"/>
    <property type="match status" value="1"/>
</dbReference>
<dbReference type="SUPFAM" id="SSF57783">
    <property type="entry name" value="Zinc beta-ribbon"/>
    <property type="match status" value="1"/>
</dbReference>
<dbReference type="Pfam" id="PF13155">
    <property type="entry name" value="Toprim_2"/>
    <property type="match status" value="1"/>
</dbReference>
<comment type="caution">
    <text evidence="14">The sequence shown here is derived from an EMBL/GenBank/DDBJ whole genome shotgun (WGS) entry which is preliminary data.</text>
</comment>
<accession>A0A0F9DNA5</accession>
<keyword evidence="2" id="KW-0240">DNA-directed RNA polymerase</keyword>
<evidence type="ECO:0000313" key="14">
    <source>
        <dbReference type="EMBL" id="KKL13418.1"/>
    </source>
</evidence>
<evidence type="ECO:0000256" key="9">
    <source>
        <dbReference type="ARBA" id="ARBA00022833"/>
    </source>
</evidence>
<keyword evidence="4" id="KW-0808">Transferase</keyword>
<keyword evidence="12" id="KW-0804">Transcription</keyword>
<dbReference type="FunFam" id="3.90.580.10:FF:000001">
    <property type="entry name" value="DNA primase"/>
    <property type="match status" value="1"/>
</dbReference>
<dbReference type="GO" id="GO:0008270">
    <property type="term" value="F:zinc ion binding"/>
    <property type="evidence" value="ECO:0007669"/>
    <property type="project" value="UniProtKB-KW"/>
</dbReference>
<keyword evidence="9" id="KW-0862">Zinc</keyword>
<reference evidence="14" key="1">
    <citation type="journal article" date="2015" name="Nature">
        <title>Complex archaea that bridge the gap between prokaryotes and eukaryotes.</title>
        <authorList>
            <person name="Spang A."/>
            <person name="Saw J.H."/>
            <person name="Jorgensen S.L."/>
            <person name="Zaremba-Niedzwiedzka K."/>
            <person name="Martijn J."/>
            <person name="Lind A.E."/>
            <person name="van Eijk R."/>
            <person name="Schleper C."/>
            <person name="Guy L."/>
            <person name="Ettema T.J."/>
        </authorList>
    </citation>
    <scope>NUCLEOTIDE SEQUENCE</scope>
</reference>
<keyword evidence="6" id="KW-0235">DNA replication</keyword>
<evidence type="ECO:0000256" key="1">
    <source>
        <dbReference type="ARBA" id="ARBA00001947"/>
    </source>
</evidence>
<organism evidence="14">
    <name type="scientific">marine sediment metagenome</name>
    <dbReference type="NCBI Taxonomy" id="412755"/>
    <lineage>
        <taxon>unclassified sequences</taxon>
        <taxon>metagenomes</taxon>
        <taxon>ecological metagenomes</taxon>
    </lineage>
</organism>
<evidence type="ECO:0000256" key="2">
    <source>
        <dbReference type="ARBA" id="ARBA00022478"/>
    </source>
</evidence>
<evidence type="ECO:0000256" key="12">
    <source>
        <dbReference type="ARBA" id="ARBA00023163"/>
    </source>
</evidence>
<name>A0A0F9DNA5_9ZZZZ</name>
<keyword evidence="11" id="KW-0238">DNA-binding</keyword>
<dbReference type="GO" id="GO:0005737">
    <property type="term" value="C:cytoplasm"/>
    <property type="evidence" value="ECO:0007669"/>
    <property type="project" value="TreeGrafter"/>
</dbReference>
<dbReference type="InterPro" id="IPR034151">
    <property type="entry name" value="TOPRIM_DnaG_bac"/>
</dbReference>
<evidence type="ECO:0000256" key="7">
    <source>
        <dbReference type="ARBA" id="ARBA00022723"/>
    </source>
</evidence>
<sequence length="356" mass="40361">MIDRETIDRIFNTADIVEVISDFVTLKKSGQNYKGLSPFTNEKTPSFFVSPAKGIYKDFSSGKGGSAVGFLMEHERLTYPEALRYLAKKYNIEIFEKEPSAEEVQQRNERESLLILTQWAQKYFSNILQNTPEGQSVGMAYFRERGFTEEIIRKFELGYSPEQKDALTQTAIKEGYRLEYLVKSGLTIEKENYRADRFRERIIFPIHGMSGNPVGFGGRILKSADKMAKYLNSPESEIYQKSRILYGLFQAKQAIVKKEKCYLVEGYTDVMGLHQAGIENVVSSSGTALSSDQIRLIKRFTNNITVIYDGDEAGIKASLRGIDMILEEGLNIRVVPLPEGEDPDSFSKKLSSTEFT</sequence>
<evidence type="ECO:0000256" key="6">
    <source>
        <dbReference type="ARBA" id="ARBA00022705"/>
    </source>
</evidence>
<protein>
    <recommendedName>
        <fullName evidence="13">Toprim domain-containing protein</fullName>
    </recommendedName>
</protein>
<dbReference type="GO" id="GO:0003677">
    <property type="term" value="F:DNA binding"/>
    <property type="evidence" value="ECO:0007669"/>
    <property type="project" value="UniProtKB-KW"/>
</dbReference>
<dbReference type="InterPro" id="IPR037068">
    <property type="entry name" value="DNA_primase_core_N_sf"/>
</dbReference>
<dbReference type="SMART" id="SM00493">
    <property type="entry name" value="TOPRIM"/>
    <property type="match status" value="1"/>
</dbReference>
<evidence type="ECO:0000256" key="11">
    <source>
        <dbReference type="ARBA" id="ARBA00023125"/>
    </source>
</evidence>
<dbReference type="GO" id="GO:1990077">
    <property type="term" value="C:primosome complex"/>
    <property type="evidence" value="ECO:0007669"/>
    <property type="project" value="UniProtKB-KW"/>
</dbReference>
<dbReference type="Gene3D" id="3.40.1360.10">
    <property type="match status" value="1"/>
</dbReference>
<dbReference type="GO" id="GO:0000428">
    <property type="term" value="C:DNA-directed RNA polymerase complex"/>
    <property type="evidence" value="ECO:0007669"/>
    <property type="project" value="UniProtKB-KW"/>
</dbReference>
<feature type="domain" description="Toprim" evidence="13">
    <location>
        <begin position="259"/>
        <end position="340"/>
    </location>
</feature>
<proteinExistence type="predicted"/>
<dbReference type="InterPro" id="IPR006171">
    <property type="entry name" value="TOPRIM_dom"/>
</dbReference>
<gene>
    <name evidence="14" type="ORF">LCGC14_2525950</name>
</gene>
<dbReference type="GO" id="GO:0003899">
    <property type="term" value="F:DNA-directed RNA polymerase activity"/>
    <property type="evidence" value="ECO:0007669"/>
    <property type="project" value="InterPro"/>
</dbReference>
<dbReference type="PANTHER" id="PTHR30313:SF2">
    <property type="entry name" value="DNA PRIMASE"/>
    <property type="match status" value="1"/>
</dbReference>
<evidence type="ECO:0000256" key="10">
    <source>
        <dbReference type="ARBA" id="ARBA00022842"/>
    </source>
</evidence>
<dbReference type="InterPro" id="IPR036977">
    <property type="entry name" value="DNA_primase_Znf_CHC2"/>
</dbReference>
<keyword evidence="5" id="KW-0548">Nucleotidyltransferase</keyword>
<dbReference type="PROSITE" id="PS50880">
    <property type="entry name" value="TOPRIM"/>
    <property type="match status" value="1"/>
</dbReference>